<evidence type="ECO:0000256" key="5">
    <source>
        <dbReference type="SAM" id="MobiDB-lite"/>
    </source>
</evidence>
<evidence type="ECO:0000259" key="6">
    <source>
        <dbReference type="Pfam" id="PF00384"/>
    </source>
</evidence>
<sequence>ELTWGSHYDKWDLENTKFILNFGSNVLEAHTNHIPMAQRCVDALASGAKMYTFDVRLSNTAVKSTEWILIKAGTDLAVILAMCNVLMENGIYDRKFIETYTNVTVDELKQHLSRYTPEWAEGVSGVPAEKIRSIALEYVRTRPSVCISYRGAVMHYNGVQTERAVLMLEALAGNIDISGGRCRAVGAKWKSTISTPKGPTKKLKILDGEKGDSRSKGSSEGQSSWYGKHETSARRDHDHNLSRSGADRDATHGYVPQPQEDLGTIWVVNVYGMNDSRGGSDSSLDLV</sequence>
<keyword evidence="1" id="KW-0479">Metal-binding</keyword>
<dbReference type="PANTHER" id="PTHR43742:SF9">
    <property type="entry name" value="TETRATHIONATE REDUCTASE SUBUNIT A"/>
    <property type="match status" value="1"/>
</dbReference>
<dbReference type="SUPFAM" id="SSF53706">
    <property type="entry name" value="Formate dehydrogenase/DMSO reductase, domains 1-3"/>
    <property type="match status" value="1"/>
</dbReference>
<protein>
    <recommendedName>
        <fullName evidence="6">Molybdopterin oxidoreductase domain-containing protein</fullName>
    </recommendedName>
</protein>
<feature type="non-terminal residue" evidence="7">
    <location>
        <position position="1"/>
    </location>
</feature>
<keyword evidence="3" id="KW-0732">Signal</keyword>
<dbReference type="Pfam" id="PF00384">
    <property type="entry name" value="Molybdopterin"/>
    <property type="match status" value="1"/>
</dbReference>
<evidence type="ECO:0000256" key="4">
    <source>
        <dbReference type="ARBA" id="ARBA00023002"/>
    </source>
</evidence>
<feature type="region of interest" description="Disordered" evidence="5">
    <location>
        <begin position="191"/>
        <end position="257"/>
    </location>
</feature>
<keyword evidence="2" id="KW-0500">Molybdenum</keyword>
<keyword evidence="1" id="KW-0408">Iron</keyword>
<reference evidence="7" key="1">
    <citation type="journal article" date="2015" name="Nature">
        <title>Complex archaea that bridge the gap between prokaryotes and eukaryotes.</title>
        <authorList>
            <person name="Spang A."/>
            <person name="Saw J.H."/>
            <person name="Jorgensen S.L."/>
            <person name="Zaremba-Niedzwiedzka K."/>
            <person name="Martijn J."/>
            <person name="Lind A.E."/>
            <person name="van Eijk R."/>
            <person name="Schleper C."/>
            <person name="Guy L."/>
            <person name="Ettema T.J."/>
        </authorList>
    </citation>
    <scope>NUCLEOTIDE SEQUENCE</scope>
</reference>
<gene>
    <name evidence="7" type="ORF">LCGC14_3148080</name>
</gene>
<evidence type="ECO:0000256" key="1">
    <source>
        <dbReference type="ARBA" id="ARBA00022485"/>
    </source>
</evidence>
<proteinExistence type="predicted"/>
<evidence type="ECO:0000313" key="7">
    <source>
        <dbReference type="EMBL" id="KKK48145.1"/>
    </source>
</evidence>
<keyword evidence="1" id="KW-0411">Iron-sulfur</keyword>
<dbReference type="AlphaFoldDB" id="A0A0F8WIU3"/>
<dbReference type="InterPro" id="IPR050612">
    <property type="entry name" value="Prok_Mopterin_Oxidored"/>
</dbReference>
<organism evidence="7">
    <name type="scientific">marine sediment metagenome</name>
    <dbReference type="NCBI Taxonomy" id="412755"/>
    <lineage>
        <taxon>unclassified sequences</taxon>
        <taxon>metagenomes</taxon>
        <taxon>ecological metagenomes</taxon>
    </lineage>
</organism>
<dbReference type="EMBL" id="LAZR01069218">
    <property type="protein sequence ID" value="KKK48145.1"/>
    <property type="molecule type" value="Genomic_DNA"/>
</dbReference>
<evidence type="ECO:0000256" key="2">
    <source>
        <dbReference type="ARBA" id="ARBA00022505"/>
    </source>
</evidence>
<feature type="compositionally biased region" description="Basic and acidic residues" evidence="5">
    <location>
        <begin position="204"/>
        <end position="217"/>
    </location>
</feature>
<feature type="compositionally biased region" description="Basic and acidic residues" evidence="5">
    <location>
        <begin position="227"/>
        <end position="251"/>
    </location>
</feature>
<dbReference type="GO" id="GO:0016491">
    <property type="term" value="F:oxidoreductase activity"/>
    <property type="evidence" value="ECO:0007669"/>
    <property type="project" value="UniProtKB-KW"/>
</dbReference>
<dbReference type="PANTHER" id="PTHR43742">
    <property type="entry name" value="TRIMETHYLAMINE-N-OXIDE REDUCTASE"/>
    <property type="match status" value="1"/>
</dbReference>
<evidence type="ECO:0000256" key="3">
    <source>
        <dbReference type="ARBA" id="ARBA00022729"/>
    </source>
</evidence>
<comment type="caution">
    <text evidence="7">The sequence shown here is derived from an EMBL/GenBank/DDBJ whole genome shotgun (WGS) entry which is preliminary data.</text>
</comment>
<keyword evidence="1" id="KW-0004">4Fe-4S</keyword>
<name>A0A0F8WIU3_9ZZZZ</name>
<keyword evidence="4" id="KW-0560">Oxidoreductase</keyword>
<dbReference type="Gene3D" id="3.40.228.10">
    <property type="entry name" value="Dimethylsulfoxide Reductase, domain 2"/>
    <property type="match status" value="1"/>
</dbReference>
<dbReference type="InterPro" id="IPR006656">
    <property type="entry name" value="Mopterin_OxRdtase"/>
</dbReference>
<feature type="domain" description="Molybdopterin oxidoreductase" evidence="6">
    <location>
        <begin position="12"/>
        <end position="182"/>
    </location>
</feature>
<accession>A0A0F8WIU3</accession>
<dbReference type="GO" id="GO:0051539">
    <property type="term" value="F:4 iron, 4 sulfur cluster binding"/>
    <property type="evidence" value="ECO:0007669"/>
    <property type="project" value="UniProtKB-KW"/>
</dbReference>